<dbReference type="Proteomes" id="UP001153709">
    <property type="component" value="Chromosome 1"/>
</dbReference>
<proteinExistence type="inferred from homology"/>
<dbReference type="InterPro" id="IPR051177">
    <property type="entry name" value="CIK-Related_Protein"/>
</dbReference>
<dbReference type="PANTHER" id="PTHR12984:SF16">
    <property type="entry name" value="BLACK MATCH, ISOFORM H"/>
    <property type="match status" value="1"/>
</dbReference>
<keyword evidence="4" id="KW-1185">Reference proteome</keyword>
<comment type="similarity">
    <text evidence="1">Belongs to the protein kinase superfamily.</text>
</comment>
<dbReference type="InterPro" id="IPR011009">
    <property type="entry name" value="Kinase-like_dom_sf"/>
</dbReference>
<accession>A0A9N9SKW6</accession>
<dbReference type="AlphaFoldDB" id="A0A9N9SKW6"/>
<reference evidence="3" key="1">
    <citation type="submission" date="2022-01" db="EMBL/GenBank/DDBJ databases">
        <authorList>
            <person name="King R."/>
        </authorList>
    </citation>
    <scope>NUCLEOTIDE SEQUENCE</scope>
</reference>
<dbReference type="GO" id="GO:0004672">
    <property type="term" value="F:protein kinase activity"/>
    <property type="evidence" value="ECO:0007669"/>
    <property type="project" value="InterPro"/>
</dbReference>
<feature type="domain" description="Protein kinase" evidence="2">
    <location>
        <begin position="1"/>
        <end position="96"/>
    </location>
</feature>
<organism evidence="3 4">
    <name type="scientific">Diabrotica balteata</name>
    <name type="common">Banded cucumber beetle</name>
    <dbReference type="NCBI Taxonomy" id="107213"/>
    <lineage>
        <taxon>Eukaryota</taxon>
        <taxon>Metazoa</taxon>
        <taxon>Ecdysozoa</taxon>
        <taxon>Arthropoda</taxon>
        <taxon>Hexapoda</taxon>
        <taxon>Insecta</taxon>
        <taxon>Pterygota</taxon>
        <taxon>Neoptera</taxon>
        <taxon>Endopterygota</taxon>
        <taxon>Coleoptera</taxon>
        <taxon>Polyphaga</taxon>
        <taxon>Cucujiformia</taxon>
        <taxon>Chrysomeloidea</taxon>
        <taxon>Chrysomelidae</taxon>
        <taxon>Galerucinae</taxon>
        <taxon>Diabroticina</taxon>
        <taxon>Diabroticites</taxon>
        <taxon>Diabrotica</taxon>
    </lineage>
</organism>
<evidence type="ECO:0000313" key="4">
    <source>
        <dbReference type="Proteomes" id="UP001153709"/>
    </source>
</evidence>
<protein>
    <recommendedName>
        <fullName evidence="2">Protein kinase domain-containing protein</fullName>
    </recommendedName>
</protein>
<dbReference type="PANTHER" id="PTHR12984">
    <property type="entry name" value="SCY1-RELATED S/T PROTEIN KINASE-LIKE"/>
    <property type="match status" value="1"/>
</dbReference>
<dbReference type="GO" id="GO:0005524">
    <property type="term" value="F:ATP binding"/>
    <property type="evidence" value="ECO:0007669"/>
    <property type="project" value="InterPro"/>
</dbReference>
<evidence type="ECO:0000259" key="2">
    <source>
        <dbReference type="PROSITE" id="PS50011"/>
    </source>
</evidence>
<name>A0A9N9SKW6_DIABA</name>
<dbReference type="Gene3D" id="1.10.510.10">
    <property type="entry name" value="Transferase(Phosphotransferase) domain 1"/>
    <property type="match status" value="1"/>
</dbReference>
<dbReference type="SUPFAM" id="SSF56112">
    <property type="entry name" value="Protein kinase-like (PK-like)"/>
    <property type="match status" value="1"/>
</dbReference>
<dbReference type="EMBL" id="OU898276">
    <property type="protein sequence ID" value="CAG9826653.1"/>
    <property type="molecule type" value="Genomic_DNA"/>
</dbReference>
<dbReference type="OrthoDB" id="79687at2759"/>
<dbReference type="PROSITE" id="PS50011">
    <property type="entry name" value="PROTEIN_KINASE_DOM"/>
    <property type="match status" value="1"/>
</dbReference>
<gene>
    <name evidence="3" type="ORF">DIABBA_LOCUS753</name>
</gene>
<evidence type="ECO:0000313" key="3">
    <source>
        <dbReference type="EMBL" id="CAG9826653.1"/>
    </source>
</evidence>
<evidence type="ECO:0000256" key="1">
    <source>
        <dbReference type="ARBA" id="ARBA00038349"/>
    </source>
</evidence>
<sequence>MTRVAPETQTQSVCSILSDMYSLGMVICSIFNNGRSLIQANNSTSAYLKQIELLDDQVHNLIPRIPVPIQEAASRLVSKDPRQRPTAQLLTLIKYFRFRTMDKPTASSMADENSCIICIHLGLSSKTYSNLGEVIKICRGVTSLKAASTERQDGLLPHLQTEFVYAHLSCRQKYINKKYIGVYNNKLRENLSLTPPKKKNFEVA</sequence>
<dbReference type="InterPro" id="IPR000719">
    <property type="entry name" value="Prot_kinase_dom"/>
</dbReference>